<dbReference type="SUPFAM" id="SSF55781">
    <property type="entry name" value="GAF domain-like"/>
    <property type="match status" value="2"/>
</dbReference>
<dbReference type="CDD" id="cd01948">
    <property type="entry name" value="EAL"/>
    <property type="match status" value="1"/>
</dbReference>
<dbReference type="InterPro" id="IPR001633">
    <property type="entry name" value="EAL_dom"/>
</dbReference>
<evidence type="ECO:0000259" key="3">
    <source>
        <dbReference type="PROSITE" id="PS50883"/>
    </source>
</evidence>
<dbReference type="Gene3D" id="3.30.70.270">
    <property type="match status" value="1"/>
</dbReference>
<dbReference type="EMBL" id="PIQA01000004">
    <property type="protein sequence ID" value="RUO64528.1"/>
    <property type="molecule type" value="Genomic_DNA"/>
</dbReference>
<dbReference type="InterPro" id="IPR003018">
    <property type="entry name" value="GAF"/>
</dbReference>
<dbReference type="InterPro" id="IPR052155">
    <property type="entry name" value="Biofilm_reg_signaling"/>
</dbReference>
<dbReference type="SUPFAM" id="SSF141868">
    <property type="entry name" value="EAL domain-like"/>
    <property type="match status" value="1"/>
</dbReference>
<dbReference type="InterPro" id="IPR035919">
    <property type="entry name" value="EAL_sf"/>
</dbReference>
<dbReference type="SUPFAM" id="SSF55073">
    <property type="entry name" value="Nucleotide cyclase"/>
    <property type="match status" value="1"/>
</dbReference>
<dbReference type="AlphaFoldDB" id="A0A432YSA4"/>
<organism evidence="5 6">
    <name type="scientific">Idiomarina piscisalsi</name>
    <dbReference type="NCBI Taxonomy" id="1096243"/>
    <lineage>
        <taxon>Bacteria</taxon>
        <taxon>Pseudomonadati</taxon>
        <taxon>Pseudomonadota</taxon>
        <taxon>Gammaproteobacteria</taxon>
        <taxon>Alteromonadales</taxon>
        <taxon>Idiomarinaceae</taxon>
        <taxon>Idiomarina</taxon>
    </lineage>
</organism>
<protein>
    <recommendedName>
        <fullName evidence="7">Bifunctional diguanylate cyclase/phosphodiesterase</fullName>
    </recommendedName>
</protein>
<dbReference type="FunFam" id="3.30.70.270:FF:000001">
    <property type="entry name" value="Diguanylate cyclase domain protein"/>
    <property type="match status" value="1"/>
</dbReference>
<comment type="caution">
    <text evidence="5">The sequence shown here is derived from an EMBL/GenBank/DDBJ whole genome shotgun (WGS) entry which is preliminary data.</text>
</comment>
<evidence type="ECO:0000313" key="5">
    <source>
        <dbReference type="EMBL" id="RUO64528.1"/>
    </source>
</evidence>
<dbReference type="Pfam" id="PF00990">
    <property type="entry name" value="GGDEF"/>
    <property type="match status" value="1"/>
</dbReference>
<dbReference type="GO" id="GO:0003824">
    <property type="term" value="F:catalytic activity"/>
    <property type="evidence" value="ECO:0007669"/>
    <property type="project" value="UniProtKB-ARBA"/>
</dbReference>
<feature type="domain" description="GGDEF" evidence="4">
    <location>
        <begin position="471"/>
        <end position="604"/>
    </location>
</feature>
<dbReference type="Pfam" id="PF13185">
    <property type="entry name" value="GAF_2"/>
    <property type="match status" value="2"/>
</dbReference>
<evidence type="ECO:0000256" key="1">
    <source>
        <dbReference type="ARBA" id="ARBA00001946"/>
    </source>
</evidence>
<dbReference type="InterPro" id="IPR043128">
    <property type="entry name" value="Rev_trsase/Diguanyl_cyclase"/>
</dbReference>
<dbReference type="SMART" id="SM00052">
    <property type="entry name" value="EAL"/>
    <property type="match status" value="1"/>
</dbReference>
<dbReference type="RefSeq" id="WP_126752202.1">
    <property type="nucleotide sequence ID" value="NZ_JBHUMT010000001.1"/>
</dbReference>
<dbReference type="Gene3D" id="3.20.20.450">
    <property type="entry name" value="EAL domain"/>
    <property type="match status" value="1"/>
</dbReference>
<dbReference type="InterPro" id="IPR000160">
    <property type="entry name" value="GGDEF_dom"/>
</dbReference>
<proteinExistence type="predicted"/>
<keyword evidence="2" id="KW-0175">Coiled coil</keyword>
<dbReference type="PANTHER" id="PTHR44757">
    <property type="entry name" value="DIGUANYLATE CYCLASE DGCP"/>
    <property type="match status" value="1"/>
</dbReference>
<dbReference type="PROSITE" id="PS50887">
    <property type="entry name" value="GGDEF"/>
    <property type="match status" value="1"/>
</dbReference>
<accession>A0A432YSA4</accession>
<feature type="coiled-coil region" evidence="2">
    <location>
        <begin position="401"/>
        <end position="436"/>
    </location>
</feature>
<name>A0A432YSA4_9GAMM</name>
<dbReference type="NCBIfam" id="TIGR00254">
    <property type="entry name" value="GGDEF"/>
    <property type="match status" value="1"/>
</dbReference>
<evidence type="ECO:0000256" key="2">
    <source>
        <dbReference type="SAM" id="Coils"/>
    </source>
</evidence>
<dbReference type="PANTHER" id="PTHR44757:SF2">
    <property type="entry name" value="BIOFILM ARCHITECTURE MAINTENANCE PROTEIN MBAA"/>
    <property type="match status" value="1"/>
</dbReference>
<dbReference type="Pfam" id="PF00563">
    <property type="entry name" value="EAL"/>
    <property type="match status" value="1"/>
</dbReference>
<dbReference type="SMART" id="SM00065">
    <property type="entry name" value="GAF"/>
    <property type="match status" value="2"/>
</dbReference>
<evidence type="ECO:0000259" key="4">
    <source>
        <dbReference type="PROSITE" id="PS50887"/>
    </source>
</evidence>
<sequence length="866" mass="98699">MTKGKVSNAQIQQLQTENERLQKVIDRLKGLTQKYRSAEVVQKALFRISELAASAREMDNFYRSLHEIIGELMYARNFYISLYDAKDETVDFVYFVDEVDQDTLFEQVPIDQLSKGLTGYVLRKGQSLRCPPEVYQRLIEQGEIEGLGAEHKDWLGVPLKHGEATIGIMVVQSYNEDVRYDSADEDLLMFVSQHVVNALERLKQRDLMQSEIEHQTAELRHVNESLMSEITIRERAEQQTSVLFAISELTNTSDDMGAFYRQLHRQIGKLIHADNFYVALLSDDKKFIHFPYHVDETGNKAEKRRVGKGLTEYVIKKREPAFIDSGKRQQLLKTNEIELGFGGMKLAKQWLGSPLMMNGQVFGVIAVQTYDGEFLYQSDDLELLNFVSQHVAVAIDRKRSAEEIQRVNQFLEKKVAERTEELVSEIERRKKTESNLFHAAHHDNLTGLPNRILFNERLKQAVVHKRRHPEHHFAVLFVDLDRFKNINDTLGHSAGDEFLLEVSKRIGSCIRDNDMVARLGGDEFVILLDTITSIDDAKDVAKRIIQQMNEPFQLNGQEHYSGASIGIAECLEKTDSAERLLRDADAAMYQAKGMGRGRYVLFDDSMHESLVDSVRKETALRHAKVEKDFAVNYQPIMQLDTGEVRGIEARIEWQDPRYSFDSSELLPLAERTGLIVKLDRYALKTACQWVANKGLPQDVLLHVNLSVRHLLKTSHLNELVNIVLDNGVKPEQVALEFDETSLVQDGRRVLASLRRLSEFGFTLAIDNFGSGSGPLQFLYNFPFSILKLDHHYIARLGSNSRAQAMLKHVVTLCHELDIQVYADGLETEGQKQDVEEQGVAIGQGSYINANYEVELKKDDGSNFVCA</sequence>
<reference evidence="5 6" key="1">
    <citation type="journal article" date="2011" name="Front. Microbiol.">
        <title>Genomic signatures of strain selection and enhancement in Bacillus atrophaeus var. globigii, a historical biowarfare simulant.</title>
        <authorList>
            <person name="Gibbons H.S."/>
            <person name="Broomall S.M."/>
            <person name="McNew L.A."/>
            <person name="Daligault H."/>
            <person name="Chapman C."/>
            <person name="Bruce D."/>
            <person name="Karavis M."/>
            <person name="Krepps M."/>
            <person name="McGregor P.A."/>
            <person name="Hong C."/>
            <person name="Park K.H."/>
            <person name="Akmal A."/>
            <person name="Feldman A."/>
            <person name="Lin J.S."/>
            <person name="Chang W.E."/>
            <person name="Higgs B.W."/>
            <person name="Demirev P."/>
            <person name="Lindquist J."/>
            <person name="Liem A."/>
            <person name="Fochler E."/>
            <person name="Read T.D."/>
            <person name="Tapia R."/>
            <person name="Johnson S."/>
            <person name="Bishop-Lilly K.A."/>
            <person name="Detter C."/>
            <person name="Han C."/>
            <person name="Sozhamannan S."/>
            <person name="Rosenzweig C.N."/>
            <person name="Skowronski E.W."/>
        </authorList>
    </citation>
    <scope>NUCLEOTIDE SEQUENCE [LARGE SCALE GENOMIC DNA]</scope>
    <source>
        <strain evidence="5 6">TPS4-2</strain>
    </source>
</reference>
<dbReference type="Proteomes" id="UP000288361">
    <property type="component" value="Unassembled WGS sequence"/>
</dbReference>
<evidence type="ECO:0008006" key="7">
    <source>
        <dbReference type="Google" id="ProtNLM"/>
    </source>
</evidence>
<dbReference type="SMART" id="SM00267">
    <property type="entry name" value="GGDEF"/>
    <property type="match status" value="1"/>
</dbReference>
<gene>
    <name evidence="5" type="ORF">CWI73_07505</name>
</gene>
<feature type="domain" description="EAL" evidence="3">
    <location>
        <begin position="613"/>
        <end position="864"/>
    </location>
</feature>
<dbReference type="InterPro" id="IPR029787">
    <property type="entry name" value="Nucleotide_cyclase"/>
</dbReference>
<dbReference type="PROSITE" id="PS50883">
    <property type="entry name" value="EAL"/>
    <property type="match status" value="1"/>
</dbReference>
<dbReference type="InterPro" id="IPR029016">
    <property type="entry name" value="GAF-like_dom_sf"/>
</dbReference>
<dbReference type="CDD" id="cd01949">
    <property type="entry name" value="GGDEF"/>
    <property type="match status" value="1"/>
</dbReference>
<dbReference type="Gene3D" id="3.30.450.40">
    <property type="match status" value="2"/>
</dbReference>
<comment type="cofactor">
    <cofactor evidence="1">
        <name>Mg(2+)</name>
        <dbReference type="ChEBI" id="CHEBI:18420"/>
    </cofactor>
</comment>
<evidence type="ECO:0000313" key="6">
    <source>
        <dbReference type="Proteomes" id="UP000288361"/>
    </source>
</evidence>